<organism evidence="1 2">
    <name type="scientific">Erysiphe neolycopersici</name>
    <dbReference type="NCBI Taxonomy" id="212602"/>
    <lineage>
        <taxon>Eukaryota</taxon>
        <taxon>Fungi</taxon>
        <taxon>Dikarya</taxon>
        <taxon>Ascomycota</taxon>
        <taxon>Pezizomycotina</taxon>
        <taxon>Leotiomycetes</taxon>
        <taxon>Erysiphales</taxon>
        <taxon>Erysiphaceae</taxon>
        <taxon>Erysiphe</taxon>
    </lineage>
</organism>
<evidence type="ECO:0000313" key="2">
    <source>
        <dbReference type="Proteomes" id="UP000286134"/>
    </source>
</evidence>
<proteinExistence type="predicted"/>
<dbReference type="AlphaFoldDB" id="A0A420HMM2"/>
<name>A0A420HMM2_9PEZI</name>
<keyword evidence="2" id="KW-1185">Reference proteome</keyword>
<dbReference type="EMBL" id="MCFK01006611">
    <property type="protein sequence ID" value="RKF58691.1"/>
    <property type="molecule type" value="Genomic_DNA"/>
</dbReference>
<protein>
    <submittedName>
        <fullName evidence="1">Uncharacterized protein</fullName>
    </submittedName>
</protein>
<evidence type="ECO:0000313" key="1">
    <source>
        <dbReference type="EMBL" id="RKF58691.1"/>
    </source>
</evidence>
<gene>
    <name evidence="1" type="ORF">OnM2_066047</name>
</gene>
<reference evidence="1 2" key="1">
    <citation type="journal article" date="2018" name="BMC Genomics">
        <title>Comparative genome analyses reveal sequence features reflecting distinct modes of host-adaptation between dicot and monocot powdery mildew.</title>
        <authorList>
            <person name="Wu Y."/>
            <person name="Ma X."/>
            <person name="Pan Z."/>
            <person name="Kale S.D."/>
            <person name="Song Y."/>
            <person name="King H."/>
            <person name="Zhang Q."/>
            <person name="Presley C."/>
            <person name="Deng X."/>
            <person name="Wei C.I."/>
            <person name="Xiao S."/>
        </authorList>
    </citation>
    <scope>NUCLEOTIDE SEQUENCE [LARGE SCALE GENOMIC DNA]</scope>
    <source>
        <strain evidence="1">UMSG2</strain>
    </source>
</reference>
<sequence>MGECCGLGKSRNEKTKYLANQPLSVEIVDKEETTIIQFLPIEIMYNSPEGLEHFSVVVNQENKRSVKENLQEAYAEVVEIQTSRK</sequence>
<comment type="caution">
    <text evidence="1">The sequence shown here is derived from an EMBL/GenBank/DDBJ whole genome shotgun (WGS) entry which is preliminary data.</text>
</comment>
<accession>A0A420HMM2</accession>
<dbReference type="Proteomes" id="UP000286134">
    <property type="component" value="Unassembled WGS sequence"/>
</dbReference>